<sequence length="128" mass="13823">MSALQLICFADSIPFVSGALKALTAQIPGVSTTSTRLEAEGDDEGCGKDAQGRPGSTVGHVALPATPCRASFGDEGKQRKVHWTWRRRVWRPSVYTAGWDASWGQPAPSSYVQPPALIPRGLERYPNN</sequence>
<name>A0A8J4BSA7_9CHLO</name>
<reference evidence="2" key="1">
    <citation type="journal article" date="2021" name="Proc. Natl. Acad. Sci. U.S.A.">
        <title>Three genomes in the algal genus Volvox reveal the fate of a haploid sex-determining region after a transition to homothallism.</title>
        <authorList>
            <person name="Yamamoto K."/>
            <person name="Hamaji T."/>
            <person name="Kawai-Toyooka H."/>
            <person name="Matsuzaki R."/>
            <person name="Takahashi F."/>
            <person name="Nishimura Y."/>
            <person name="Kawachi M."/>
            <person name="Noguchi H."/>
            <person name="Minakuchi Y."/>
            <person name="Umen J.G."/>
            <person name="Toyoda A."/>
            <person name="Nozaki H."/>
        </authorList>
    </citation>
    <scope>NUCLEOTIDE SEQUENCE</scope>
    <source>
        <strain evidence="2">NIES-3780</strain>
    </source>
</reference>
<evidence type="ECO:0000313" key="3">
    <source>
        <dbReference type="Proteomes" id="UP000747399"/>
    </source>
</evidence>
<evidence type="ECO:0000256" key="1">
    <source>
        <dbReference type="SAM" id="MobiDB-lite"/>
    </source>
</evidence>
<dbReference type="Proteomes" id="UP000747399">
    <property type="component" value="Unassembled WGS sequence"/>
</dbReference>
<organism evidence="2 3">
    <name type="scientific">Volvox africanus</name>
    <dbReference type="NCBI Taxonomy" id="51714"/>
    <lineage>
        <taxon>Eukaryota</taxon>
        <taxon>Viridiplantae</taxon>
        <taxon>Chlorophyta</taxon>
        <taxon>core chlorophytes</taxon>
        <taxon>Chlorophyceae</taxon>
        <taxon>CS clade</taxon>
        <taxon>Chlamydomonadales</taxon>
        <taxon>Volvocaceae</taxon>
        <taxon>Volvox</taxon>
    </lineage>
</organism>
<feature type="region of interest" description="Disordered" evidence="1">
    <location>
        <begin position="31"/>
        <end position="60"/>
    </location>
</feature>
<proteinExistence type="predicted"/>
<evidence type="ECO:0000313" key="2">
    <source>
        <dbReference type="EMBL" id="GIL67043.1"/>
    </source>
</evidence>
<keyword evidence="3" id="KW-1185">Reference proteome</keyword>
<gene>
    <name evidence="2" type="ORF">Vafri_20481</name>
</gene>
<protein>
    <submittedName>
        <fullName evidence="2">Uncharacterized protein</fullName>
    </submittedName>
</protein>
<accession>A0A8J4BSA7</accession>
<dbReference type="AlphaFoldDB" id="A0A8J4BSA7"/>
<comment type="caution">
    <text evidence="2">The sequence shown here is derived from an EMBL/GenBank/DDBJ whole genome shotgun (WGS) entry which is preliminary data.</text>
</comment>
<dbReference type="EMBL" id="BNCO01000093">
    <property type="protein sequence ID" value="GIL67043.1"/>
    <property type="molecule type" value="Genomic_DNA"/>
</dbReference>